<proteinExistence type="predicted"/>
<keyword evidence="6" id="KW-1185">Reference proteome</keyword>
<dbReference type="PANTHER" id="PTHR43004:SF21">
    <property type="entry name" value="FAD-BINDING DOMAIN-CONTAINING PROTEIN-RELATED"/>
    <property type="match status" value="1"/>
</dbReference>
<dbReference type="Pfam" id="PF01494">
    <property type="entry name" value="FAD_binding_3"/>
    <property type="match status" value="1"/>
</dbReference>
<evidence type="ECO:0000256" key="1">
    <source>
        <dbReference type="ARBA" id="ARBA00022630"/>
    </source>
</evidence>
<dbReference type="PANTHER" id="PTHR43004">
    <property type="entry name" value="TRK SYSTEM POTASSIUM UPTAKE PROTEIN"/>
    <property type="match status" value="1"/>
</dbReference>
<dbReference type="InterPro" id="IPR002938">
    <property type="entry name" value="FAD-bd"/>
</dbReference>
<dbReference type="EMBL" id="KN847321">
    <property type="protein sequence ID" value="KIW52653.1"/>
    <property type="molecule type" value="Genomic_DNA"/>
</dbReference>
<reference evidence="5 6" key="1">
    <citation type="submission" date="2015-01" db="EMBL/GenBank/DDBJ databases">
        <title>The Genome Sequence of Exophiala xenobiotica CBS118157.</title>
        <authorList>
            <consortium name="The Broad Institute Genomics Platform"/>
            <person name="Cuomo C."/>
            <person name="de Hoog S."/>
            <person name="Gorbushina A."/>
            <person name="Stielow B."/>
            <person name="Teixiera M."/>
            <person name="Abouelleil A."/>
            <person name="Chapman S.B."/>
            <person name="Priest M."/>
            <person name="Young S.K."/>
            <person name="Wortman J."/>
            <person name="Nusbaum C."/>
            <person name="Birren B."/>
        </authorList>
    </citation>
    <scope>NUCLEOTIDE SEQUENCE [LARGE SCALE GENOMIC DNA]</scope>
    <source>
        <strain evidence="5 6">CBS 118157</strain>
    </source>
</reference>
<dbReference type="PRINTS" id="PR00420">
    <property type="entry name" value="RNGMNOXGNASE"/>
</dbReference>
<evidence type="ECO:0000313" key="6">
    <source>
        <dbReference type="Proteomes" id="UP000054342"/>
    </source>
</evidence>
<dbReference type="GeneID" id="25330187"/>
<dbReference type="NCBIfam" id="NF004780">
    <property type="entry name" value="PRK06126.1"/>
    <property type="match status" value="1"/>
</dbReference>
<keyword evidence="3" id="KW-0560">Oxidoreductase</keyword>
<evidence type="ECO:0000313" key="5">
    <source>
        <dbReference type="EMBL" id="KIW52653.1"/>
    </source>
</evidence>
<sequence>MSSWTNIEEEHARTGTVVIAGAGPIGLLVATVLSHYGVRSILLERNLSTTQWPKMDLTNTRSMEILRRLGLASALREQGVPSHFPLPVLFSSGLTAHEPITRWDLPSVDEFRRHILANNDGAQPLEPYQRISQVIFEKWLKNICDKDPLIDVRFGWAVRAVDEERDKAQVTVENTQNGNTVIITADYLIGCDGASSQTRKSMGFALDGGPIPVCALLVHFKSRDLARIQKQGQFWHIFLLTPPGQFGGAIIAQDEIDTWTAHLFLPPDADASQIDSRDAVYQLLGGLGSKYEIDIDEILVRSVWRPTVGVAQTWTGPNCRVFIAGDAAHQTIPTGGYGMNTGIGDAYDMGWKLAAVINGQAGQELLRSYEQERKPVAAKNVEHSGEHFRVHGELAALFKDDTVLQIDQDTQPARALKRAIHEYYAEHDGENKDLGFEVDYRYKSSVLVVDDEDDCAIPTWTSRHYTPSTYPGHRAPHIFLSDGSALYDHFGKHWTLLRFVDEASVSRVLLEAAKKQGVSVVEVDLAAEPLAVILYERKLVLVRPDMHVAWRGDAVDGADADRILRTVTGRGSCA</sequence>
<name>A0A0D2EBC6_9EURO</name>
<dbReference type="Gene3D" id="3.30.9.10">
    <property type="entry name" value="D-Amino Acid Oxidase, subunit A, domain 2"/>
    <property type="match status" value="1"/>
</dbReference>
<evidence type="ECO:0000256" key="2">
    <source>
        <dbReference type="ARBA" id="ARBA00022827"/>
    </source>
</evidence>
<dbReference type="InterPro" id="IPR050641">
    <property type="entry name" value="RIFMO-like"/>
</dbReference>
<dbReference type="Proteomes" id="UP000054342">
    <property type="component" value="Unassembled WGS sequence"/>
</dbReference>
<dbReference type="GO" id="GO:0071949">
    <property type="term" value="F:FAD binding"/>
    <property type="evidence" value="ECO:0007669"/>
    <property type="project" value="InterPro"/>
</dbReference>
<dbReference type="InterPro" id="IPR036188">
    <property type="entry name" value="FAD/NAD-bd_sf"/>
</dbReference>
<dbReference type="SUPFAM" id="SSF51905">
    <property type="entry name" value="FAD/NAD(P)-binding domain"/>
    <property type="match status" value="1"/>
</dbReference>
<dbReference type="Gene3D" id="3.40.30.120">
    <property type="match status" value="1"/>
</dbReference>
<feature type="domain" description="FAD-binding" evidence="4">
    <location>
        <begin position="16"/>
        <end position="383"/>
    </location>
</feature>
<dbReference type="HOGENOM" id="CLU_009665_14_2_1"/>
<keyword evidence="1" id="KW-0285">Flavoprotein</keyword>
<dbReference type="STRING" id="348802.A0A0D2EBC6"/>
<gene>
    <name evidence="5" type="ORF">PV05_08279</name>
</gene>
<accession>A0A0D2EBC6</accession>
<evidence type="ECO:0000256" key="3">
    <source>
        <dbReference type="ARBA" id="ARBA00023002"/>
    </source>
</evidence>
<dbReference type="Gene3D" id="3.50.50.60">
    <property type="entry name" value="FAD/NAD(P)-binding domain"/>
    <property type="match status" value="1"/>
</dbReference>
<dbReference type="OrthoDB" id="4130017at2759"/>
<evidence type="ECO:0000259" key="4">
    <source>
        <dbReference type="Pfam" id="PF01494"/>
    </source>
</evidence>
<dbReference type="GO" id="GO:0016709">
    <property type="term" value="F:oxidoreductase activity, acting on paired donors, with incorporation or reduction of molecular oxygen, NAD(P)H as one donor, and incorporation of one atom of oxygen"/>
    <property type="evidence" value="ECO:0007669"/>
    <property type="project" value="UniProtKB-ARBA"/>
</dbReference>
<keyword evidence="2" id="KW-0274">FAD</keyword>
<dbReference type="AlphaFoldDB" id="A0A0D2EBC6"/>
<dbReference type="Pfam" id="PF21274">
    <property type="entry name" value="Rng_hyd_C"/>
    <property type="match status" value="1"/>
</dbReference>
<dbReference type="RefSeq" id="XP_013313237.1">
    <property type="nucleotide sequence ID" value="XM_013457783.1"/>
</dbReference>
<protein>
    <recommendedName>
        <fullName evidence="4">FAD-binding domain-containing protein</fullName>
    </recommendedName>
</protein>
<organism evidence="5 6">
    <name type="scientific">Exophiala xenobiotica</name>
    <dbReference type="NCBI Taxonomy" id="348802"/>
    <lineage>
        <taxon>Eukaryota</taxon>
        <taxon>Fungi</taxon>
        <taxon>Dikarya</taxon>
        <taxon>Ascomycota</taxon>
        <taxon>Pezizomycotina</taxon>
        <taxon>Eurotiomycetes</taxon>
        <taxon>Chaetothyriomycetidae</taxon>
        <taxon>Chaetothyriales</taxon>
        <taxon>Herpotrichiellaceae</taxon>
        <taxon>Exophiala</taxon>
    </lineage>
</organism>